<gene>
    <name evidence="3" type="ORF">ET418_17295</name>
</gene>
<dbReference type="RefSeq" id="WP_149309776.1">
    <property type="nucleotide sequence ID" value="NZ_SRSD01000012.1"/>
</dbReference>
<keyword evidence="1" id="KW-0472">Membrane</keyword>
<keyword evidence="1" id="KW-1133">Transmembrane helix</keyword>
<reference evidence="3 4" key="1">
    <citation type="submission" date="2019-04" db="EMBL/GenBank/DDBJ databases">
        <title>Geobacter ruber sp. nov., ferric-reducing bacteria isolated from paddy soil.</title>
        <authorList>
            <person name="Xu Z."/>
            <person name="Masuda Y."/>
            <person name="Itoh H."/>
            <person name="Senoo K."/>
        </authorList>
    </citation>
    <scope>NUCLEOTIDE SEQUENCE [LARGE SCALE GENOMIC DNA]</scope>
    <source>
        <strain evidence="3 4">Red88</strain>
    </source>
</reference>
<dbReference type="AlphaFoldDB" id="A0A5A9X944"/>
<keyword evidence="1" id="KW-0812">Transmembrane</keyword>
<evidence type="ECO:0000313" key="3">
    <source>
        <dbReference type="EMBL" id="KAA0888151.1"/>
    </source>
</evidence>
<protein>
    <submittedName>
        <fullName evidence="3">TPM domain-containing protein</fullName>
    </submittedName>
</protein>
<dbReference type="InterPro" id="IPR007621">
    <property type="entry name" value="TPM_dom"/>
</dbReference>
<comment type="caution">
    <text evidence="3">The sequence shown here is derived from an EMBL/GenBank/DDBJ whole genome shotgun (WGS) entry which is preliminary data.</text>
</comment>
<accession>A0A5A9X944</accession>
<keyword evidence="4" id="KW-1185">Reference proteome</keyword>
<dbReference type="PANTHER" id="PTHR30373">
    <property type="entry name" value="UPF0603 PROTEIN YGCG"/>
    <property type="match status" value="1"/>
</dbReference>
<dbReference type="Pfam" id="PF04536">
    <property type="entry name" value="TPM_phosphatase"/>
    <property type="match status" value="1"/>
</dbReference>
<evidence type="ECO:0000313" key="4">
    <source>
        <dbReference type="Proteomes" id="UP000324298"/>
    </source>
</evidence>
<sequence>MRLRNIFILALLVLLPLPLPALDVPQLNGRVNDYARMLSPETVRQLDQKLASFERDSSTQIAVLTVPTLQGDDLEQFSIHVAEQWKLGQKGKDNGVLLILAQAERKVRIEVGMGLQGVLPDITASHIIRDVMRPYLKSDNFDQGVTAGIDAIISATKGEFKAAPQDAGKRAHKKSSASFPVLLLLIVVVAVLLGAFSRYLSGLAGAVGLPLAAFLAFPGLGLVMLLILAGVGLVVGFLLSLLFSGMFGGGGGGGFYGGGWGGGGFYGGGGGSSGGDDGFSGGGGGFDGGGSSDDY</sequence>
<name>A0A5A9X944_9BACT</name>
<feature type="domain" description="TPM" evidence="2">
    <location>
        <begin position="31"/>
        <end position="154"/>
    </location>
</feature>
<proteinExistence type="predicted"/>
<evidence type="ECO:0000259" key="2">
    <source>
        <dbReference type="Pfam" id="PF04536"/>
    </source>
</evidence>
<dbReference type="OrthoDB" id="9810918at2"/>
<dbReference type="EMBL" id="SRSD01000012">
    <property type="protein sequence ID" value="KAA0888151.1"/>
    <property type="molecule type" value="Genomic_DNA"/>
</dbReference>
<feature type="transmembrane region" description="Helical" evidence="1">
    <location>
        <begin position="177"/>
        <end position="194"/>
    </location>
</feature>
<dbReference type="Proteomes" id="UP000324298">
    <property type="component" value="Unassembled WGS sequence"/>
</dbReference>
<dbReference type="PANTHER" id="PTHR30373:SF2">
    <property type="entry name" value="UPF0603 PROTEIN YGCG"/>
    <property type="match status" value="1"/>
</dbReference>
<evidence type="ECO:0000256" key="1">
    <source>
        <dbReference type="SAM" id="Phobius"/>
    </source>
</evidence>
<dbReference type="Gene3D" id="3.10.310.50">
    <property type="match status" value="1"/>
</dbReference>
<organism evidence="3 4">
    <name type="scientific">Oryzomonas rubra</name>
    <dbReference type="NCBI Taxonomy" id="2509454"/>
    <lineage>
        <taxon>Bacteria</taxon>
        <taxon>Pseudomonadati</taxon>
        <taxon>Thermodesulfobacteriota</taxon>
        <taxon>Desulfuromonadia</taxon>
        <taxon>Geobacterales</taxon>
        <taxon>Geobacteraceae</taxon>
        <taxon>Oryzomonas</taxon>
    </lineage>
</organism>